<dbReference type="AlphaFoldDB" id="A0A2K1IK08"/>
<feature type="region of interest" description="Disordered" evidence="1">
    <location>
        <begin position="158"/>
        <end position="208"/>
    </location>
</feature>
<reference evidence="3" key="3">
    <citation type="submission" date="2020-12" db="UniProtKB">
        <authorList>
            <consortium name="EnsemblPlants"/>
        </authorList>
    </citation>
    <scope>IDENTIFICATION</scope>
</reference>
<evidence type="ECO:0000313" key="3">
    <source>
        <dbReference type="EnsemblPlants" id="Pp3c23_19470V3.1"/>
    </source>
</evidence>
<reference evidence="2 4" key="1">
    <citation type="journal article" date="2008" name="Science">
        <title>The Physcomitrella genome reveals evolutionary insights into the conquest of land by plants.</title>
        <authorList>
            <person name="Rensing S."/>
            <person name="Lang D."/>
            <person name="Zimmer A."/>
            <person name="Terry A."/>
            <person name="Salamov A."/>
            <person name="Shapiro H."/>
            <person name="Nishiyama T."/>
            <person name="Perroud P.-F."/>
            <person name="Lindquist E."/>
            <person name="Kamisugi Y."/>
            <person name="Tanahashi T."/>
            <person name="Sakakibara K."/>
            <person name="Fujita T."/>
            <person name="Oishi K."/>
            <person name="Shin-I T."/>
            <person name="Kuroki Y."/>
            <person name="Toyoda A."/>
            <person name="Suzuki Y."/>
            <person name="Hashimoto A."/>
            <person name="Yamaguchi K."/>
            <person name="Sugano A."/>
            <person name="Kohara Y."/>
            <person name="Fujiyama A."/>
            <person name="Anterola A."/>
            <person name="Aoki S."/>
            <person name="Ashton N."/>
            <person name="Barbazuk W.B."/>
            <person name="Barker E."/>
            <person name="Bennetzen J."/>
            <person name="Bezanilla M."/>
            <person name="Blankenship R."/>
            <person name="Cho S.H."/>
            <person name="Dutcher S."/>
            <person name="Estelle M."/>
            <person name="Fawcett J.A."/>
            <person name="Gundlach H."/>
            <person name="Hanada K."/>
            <person name="Heyl A."/>
            <person name="Hicks K.A."/>
            <person name="Hugh J."/>
            <person name="Lohr M."/>
            <person name="Mayer K."/>
            <person name="Melkozernov A."/>
            <person name="Murata T."/>
            <person name="Nelson D."/>
            <person name="Pils B."/>
            <person name="Prigge M."/>
            <person name="Reiss B."/>
            <person name="Renner T."/>
            <person name="Rombauts S."/>
            <person name="Rushton P."/>
            <person name="Sanderfoot A."/>
            <person name="Schween G."/>
            <person name="Shiu S.-H."/>
            <person name="Stueber K."/>
            <person name="Theodoulou F.L."/>
            <person name="Tu H."/>
            <person name="Van de Peer Y."/>
            <person name="Verrier P.J."/>
            <person name="Waters E."/>
            <person name="Wood A."/>
            <person name="Yang L."/>
            <person name="Cove D."/>
            <person name="Cuming A."/>
            <person name="Hasebe M."/>
            <person name="Lucas S."/>
            <person name="Mishler D.B."/>
            <person name="Reski R."/>
            <person name="Grigoriev I."/>
            <person name="Quatrano R.S."/>
            <person name="Boore J.L."/>
        </authorList>
    </citation>
    <scope>NUCLEOTIDE SEQUENCE [LARGE SCALE GENOMIC DNA]</scope>
    <source>
        <strain evidence="3 4">cv. Gransden 2004</strain>
    </source>
</reference>
<dbReference type="Proteomes" id="UP000006727">
    <property type="component" value="Chromosome 23"/>
</dbReference>
<protein>
    <submittedName>
        <fullName evidence="2 3">Uncharacterized protein</fullName>
    </submittedName>
</protein>
<dbReference type="InterPro" id="IPR044678">
    <property type="entry name" value="COR27/28"/>
</dbReference>
<evidence type="ECO:0000313" key="4">
    <source>
        <dbReference type="Proteomes" id="UP000006727"/>
    </source>
</evidence>
<dbReference type="GO" id="GO:0009409">
    <property type="term" value="P:response to cold"/>
    <property type="evidence" value="ECO:0007669"/>
    <property type="project" value="InterPro"/>
</dbReference>
<dbReference type="OrthoDB" id="1923282at2759"/>
<dbReference type="EMBL" id="ABEU02000023">
    <property type="protein sequence ID" value="PNR29615.1"/>
    <property type="molecule type" value="Genomic_DNA"/>
</dbReference>
<dbReference type="EnsemblPlants" id="Pp3c23_19470V3.3">
    <property type="protein sequence ID" value="Pp3c23_19470V3.3"/>
    <property type="gene ID" value="Pp3c23_19470"/>
</dbReference>
<dbReference type="PANTHER" id="PTHR33676">
    <property type="entry name" value="COLD REGULATED PROTEIN 27"/>
    <property type="match status" value="1"/>
</dbReference>
<gene>
    <name evidence="3" type="primary">LOC112275984</name>
    <name evidence="2" type="ORF">PHYPA_028309</name>
</gene>
<feature type="compositionally biased region" description="Acidic residues" evidence="1">
    <location>
        <begin position="168"/>
        <end position="178"/>
    </location>
</feature>
<keyword evidence="4" id="KW-1185">Reference proteome</keyword>
<dbReference type="RefSeq" id="XP_024362654.1">
    <property type="nucleotide sequence ID" value="XM_024506886.2"/>
</dbReference>
<organism evidence="2">
    <name type="scientific">Physcomitrium patens</name>
    <name type="common">Spreading-leaved earth moss</name>
    <name type="synonym">Physcomitrella patens</name>
    <dbReference type="NCBI Taxonomy" id="3218"/>
    <lineage>
        <taxon>Eukaryota</taxon>
        <taxon>Viridiplantae</taxon>
        <taxon>Streptophyta</taxon>
        <taxon>Embryophyta</taxon>
        <taxon>Bryophyta</taxon>
        <taxon>Bryophytina</taxon>
        <taxon>Bryopsida</taxon>
        <taxon>Funariidae</taxon>
        <taxon>Funariales</taxon>
        <taxon>Funariaceae</taxon>
        <taxon>Physcomitrium</taxon>
    </lineage>
</organism>
<dbReference type="GeneID" id="112275984"/>
<feature type="compositionally biased region" description="Basic and acidic residues" evidence="1">
    <location>
        <begin position="191"/>
        <end position="208"/>
    </location>
</feature>
<sequence>MLRPELNERCRVRFETVVGSHNSSAELNNVQVRGTSEGSHQWLERTAADVIIRARESPFRVSIPGNIRMQQFGAMLASVASLCPVNAKQHTSNYASDSCARNCEVMDSSGYSGESSESSTMSDGDSVNINDSQPLLRSTSRASGIIKNKMCSERKGAQVHASSGSMLEENEGENEVDEGVNTMPESPTRVSDSETHSIQKERESAATTWTDDKHSSFLDSMEATFVRSLFGQQGLGHLGIHGNSAQLDDSEQDCVESRPVDDYGISHRTELFELMQGGQQQSYYTSHGPSSAPAVFANPWVRHFKPKVSRSEHGYNLPLSAPVDVTDAHVKEVSAAIDVTEANLTYIERDRSTLDAITLDCDVENKEESGASEDVVYNYPQCGAEVLEIDQGLRLWQSRLHKGGQTMANPSNRKDMASRVLKRPLNVEVENADVFVTKRIKFTQQDLAQKDLEMLDQYVAKQRSESFQASAEHSEQVTLDHAWKVIEPSVDPAGPLLVFEHTDTPKMVGKRPKDQVVPLLARMDSYESKSSSSFPDLNAPFLLSTAVACTGDEPSSVGHANRTLSFVPDLNTPLAVSVATTYTTNQPTIHFMEDGAAAATSWSPEPKAGKEEAGQSYDFGGASYHPLALSDDRYALDGCASGGSTWLVGKHGCEWENGAFPSDLQTQGLEAGEAYECEPPLSLKSTINSKTWTWGLHGLRRRLHDTEGRAPPSRSLRDSIRFSDPLVVRPSGQQV</sequence>
<dbReference type="KEGG" id="ppp:112275984"/>
<dbReference type="Gramene" id="Pp3c23_19470V3.1">
    <property type="protein sequence ID" value="Pp3c23_19470V3.1"/>
    <property type="gene ID" value="Pp3c23_19470"/>
</dbReference>
<evidence type="ECO:0000313" key="2">
    <source>
        <dbReference type="EMBL" id="PNR29615.1"/>
    </source>
</evidence>
<dbReference type="Gramene" id="Pp3c23_19470V3.3">
    <property type="protein sequence ID" value="Pp3c23_19470V3.3"/>
    <property type="gene ID" value="Pp3c23_19470"/>
</dbReference>
<feature type="region of interest" description="Disordered" evidence="1">
    <location>
        <begin position="107"/>
        <end position="140"/>
    </location>
</feature>
<evidence type="ECO:0000256" key="1">
    <source>
        <dbReference type="SAM" id="MobiDB-lite"/>
    </source>
</evidence>
<dbReference type="GO" id="GO:0042752">
    <property type="term" value="P:regulation of circadian rhythm"/>
    <property type="evidence" value="ECO:0007669"/>
    <property type="project" value="InterPro"/>
</dbReference>
<accession>A0A2K1IK08</accession>
<reference evidence="2 4" key="2">
    <citation type="journal article" date="2018" name="Plant J.">
        <title>The Physcomitrella patens chromosome-scale assembly reveals moss genome structure and evolution.</title>
        <authorList>
            <person name="Lang D."/>
            <person name="Ullrich K.K."/>
            <person name="Murat F."/>
            <person name="Fuchs J."/>
            <person name="Jenkins J."/>
            <person name="Haas F.B."/>
            <person name="Piednoel M."/>
            <person name="Gundlach H."/>
            <person name="Van Bel M."/>
            <person name="Meyberg R."/>
            <person name="Vives C."/>
            <person name="Morata J."/>
            <person name="Symeonidi A."/>
            <person name="Hiss M."/>
            <person name="Muchero W."/>
            <person name="Kamisugi Y."/>
            <person name="Saleh O."/>
            <person name="Blanc G."/>
            <person name="Decker E.L."/>
            <person name="van Gessel N."/>
            <person name="Grimwood J."/>
            <person name="Hayes R.D."/>
            <person name="Graham S.W."/>
            <person name="Gunter L.E."/>
            <person name="McDaniel S.F."/>
            <person name="Hoernstein S.N.W."/>
            <person name="Larsson A."/>
            <person name="Li F.W."/>
            <person name="Perroud P.F."/>
            <person name="Phillips J."/>
            <person name="Ranjan P."/>
            <person name="Rokshar D.S."/>
            <person name="Rothfels C.J."/>
            <person name="Schneider L."/>
            <person name="Shu S."/>
            <person name="Stevenson D.W."/>
            <person name="Thummler F."/>
            <person name="Tillich M."/>
            <person name="Villarreal Aguilar J.C."/>
            <person name="Widiez T."/>
            <person name="Wong G.K."/>
            <person name="Wymore A."/>
            <person name="Zhang Y."/>
            <person name="Zimmer A.D."/>
            <person name="Quatrano R.S."/>
            <person name="Mayer K.F.X."/>
            <person name="Goodstein D."/>
            <person name="Casacuberta J.M."/>
            <person name="Vandepoele K."/>
            <person name="Reski R."/>
            <person name="Cuming A.C."/>
            <person name="Tuskan G.A."/>
            <person name="Maumus F."/>
            <person name="Salse J."/>
            <person name="Schmutz J."/>
            <person name="Rensing S.A."/>
        </authorList>
    </citation>
    <scope>NUCLEOTIDE SEQUENCE [LARGE SCALE GENOMIC DNA]</scope>
    <source>
        <strain evidence="3 4">cv. Gransden 2004</strain>
    </source>
</reference>
<feature type="compositionally biased region" description="Low complexity" evidence="1">
    <location>
        <begin position="107"/>
        <end position="126"/>
    </location>
</feature>
<name>A0A2K1IK08_PHYPA</name>
<dbReference type="PANTHER" id="PTHR33676:SF3">
    <property type="entry name" value="COLD-REGULATED PROTEIN 27"/>
    <property type="match status" value="1"/>
</dbReference>
<proteinExistence type="predicted"/>
<dbReference type="PaxDb" id="3218-PP1S49_156V6.1"/>
<dbReference type="EnsemblPlants" id="Pp3c23_19470V3.1">
    <property type="protein sequence ID" value="Pp3c23_19470V3.1"/>
    <property type="gene ID" value="Pp3c23_19470"/>
</dbReference>
<feature type="compositionally biased region" description="Polar residues" evidence="1">
    <location>
        <begin position="127"/>
        <end position="140"/>
    </location>
</feature>